<evidence type="ECO:0000313" key="1">
    <source>
        <dbReference type="EMBL" id="GAA5169586.1"/>
    </source>
</evidence>
<evidence type="ECO:0000313" key="2">
    <source>
        <dbReference type="Proteomes" id="UP001500547"/>
    </source>
</evidence>
<dbReference type="RefSeq" id="WP_345534032.1">
    <property type="nucleotide sequence ID" value="NZ_BAABLD010000015.1"/>
</dbReference>
<keyword evidence="2" id="KW-1185">Reference proteome</keyword>
<organism evidence="1 2">
    <name type="scientific">Viridibacterium curvum</name>
    <dbReference type="NCBI Taxonomy" id="1101404"/>
    <lineage>
        <taxon>Bacteria</taxon>
        <taxon>Pseudomonadati</taxon>
        <taxon>Pseudomonadota</taxon>
        <taxon>Betaproteobacteria</taxon>
        <taxon>Rhodocyclales</taxon>
        <taxon>Rhodocyclaceae</taxon>
        <taxon>Viridibacterium</taxon>
    </lineage>
</organism>
<evidence type="ECO:0008006" key="3">
    <source>
        <dbReference type="Google" id="ProtNLM"/>
    </source>
</evidence>
<comment type="caution">
    <text evidence="1">The sequence shown here is derived from an EMBL/GenBank/DDBJ whole genome shotgun (WGS) entry which is preliminary data.</text>
</comment>
<name>A0ABP9QZ13_9RHOO</name>
<sequence>MSVTRKPARWQSSDEAIRAVQVAFDVEEAVLSAIRRAAFDSNLSTSDQIREILGLSVSSRPKRPRLTVSLAQGDYELLGERYGLPPDDRLAIKERVTRELIAFAGNAFRKAAGQKG</sequence>
<proteinExistence type="predicted"/>
<protein>
    <recommendedName>
        <fullName evidence="3">Ribbon-helix-helix protein CopG domain-containing protein</fullName>
    </recommendedName>
</protein>
<dbReference type="EMBL" id="BAABLD010000015">
    <property type="protein sequence ID" value="GAA5169586.1"/>
    <property type="molecule type" value="Genomic_DNA"/>
</dbReference>
<gene>
    <name evidence="1" type="ORF">GCM10025770_31210</name>
</gene>
<reference evidence="2" key="1">
    <citation type="journal article" date="2019" name="Int. J. Syst. Evol. Microbiol.">
        <title>The Global Catalogue of Microorganisms (GCM) 10K type strain sequencing project: providing services to taxonomists for standard genome sequencing and annotation.</title>
        <authorList>
            <consortium name="The Broad Institute Genomics Platform"/>
            <consortium name="The Broad Institute Genome Sequencing Center for Infectious Disease"/>
            <person name="Wu L."/>
            <person name="Ma J."/>
        </authorList>
    </citation>
    <scope>NUCLEOTIDE SEQUENCE [LARGE SCALE GENOMIC DNA]</scope>
    <source>
        <strain evidence="2">JCM 18715</strain>
    </source>
</reference>
<accession>A0ABP9QZ13</accession>
<dbReference type="Proteomes" id="UP001500547">
    <property type="component" value="Unassembled WGS sequence"/>
</dbReference>